<accession>X0S0C0</accession>
<protein>
    <submittedName>
        <fullName evidence="1">Uncharacterized protein</fullName>
    </submittedName>
</protein>
<name>X0S0C0_9ZZZZ</name>
<proteinExistence type="predicted"/>
<feature type="non-terminal residue" evidence="1">
    <location>
        <position position="54"/>
    </location>
</feature>
<dbReference type="EMBL" id="BARS01007729">
    <property type="protein sequence ID" value="GAF68701.1"/>
    <property type="molecule type" value="Genomic_DNA"/>
</dbReference>
<reference evidence="1" key="1">
    <citation type="journal article" date="2014" name="Front. Microbiol.">
        <title>High frequency of phylogenetically diverse reductive dehalogenase-homologous genes in deep subseafloor sedimentary metagenomes.</title>
        <authorList>
            <person name="Kawai M."/>
            <person name="Futagami T."/>
            <person name="Toyoda A."/>
            <person name="Takaki Y."/>
            <person name="Nishi S."/>
            <person name="Hori S."/>
            <person name="Arai W."/>
            <person name="Tsubouchi T."/>
            <person name="Morono Y."/>
            <person name="Uchiyama I."/>
            <person name="Ito T."/>
            <person name="Fujiyama A."/>
            <person name="Inagaki F."/>
            <person name="Takami H."/>
        </authorList>
    </citation>
    <scope>NUCLEOTIDE SEQUENCE</scope>
    <source>
        <strain evidence="1">Expedition CK06-06</strain>
    </source>
</reference>
<organism evidence="1">
    <name type="scientific">marine sediment metagenome</name>
    <dbReference type="NCBI Taxonomy" id="412755"/>
    <lineage>
        <taxon>unclassified sequences</taxon>
        <taxon>metagenomes</taxon>
        <taxon>ecological metagenomes</taxon>
    </lineage>
</organism>
<evidence type="ECO:0000313" key="1">
    <source>
        <dbReference type="EMBL" id="GAF68701.1"/>
    </source>
</evidence>
<comment type="caution">
    <text evidence="1">The sequence shown here is derived from an EMBL/GenBank/DDBJ whole genome shotgun (WGS) entry which is preliminary data.</text>
</comment>
<dbReference type="AlphaFoldDB" id="X0S0C0"/>
<gene>
    <name evidence="1" type="ORF">S01H1_14833</name>
</gene>
<sequence>MDVKKKIAAFIGEFDLQMDQVENIYTLLEKRLAVLEKGGIGPEIVESTGYWLHN</sequence>